<evidence type="ECO:0000256" key="6">
    <source>
        <dbReference type="ARBA" id="ARBA00022692"/>
    </source>
</evidence>
<dbReference type="InterPro" id="IPR028362">
    <property type="entry name" value="AlgI"/>
</dbReference>
<feature type="transmembrane region" description="Helical" evidence="12">
    <location>
        <begin position="445"/>
        <end position="463"/>
    </location>
</feature>
<evidence type="ECO:0000256" key="10">
    <source>
        <dbReference type="ARBA" id="ARBA00023315"/>
    </source>
</evidence>
<keyword evidence="6 11" id="KW-0812">Transmembrane</keyword>
<keyword evidence="14" id="KW-1185">Reference proteome</keyword>
<keyword evidence="11" id="KW-0997">Cell inner membrane</keyword>
<comment type="pathway">
    <text evidence="2 11">Glycan biosynthesis; alginate biosynthesis.</text>
</comment>
<name>A0ABX2XSG2_9GAMM</name>
<evidence type="ECO:0000256" key="1">
    <source>
        <dbReference type="ARBA" id="ARBA00004651"/>
    </source>
</evidence>
<keyword evidence="10 11" id="KW-0012">Acyltransferase</keyword>
<evidence type="ECO:0000313" key="14">
    <source>
        <dbReference type="Proteomes" id="UP000093336"/>
    </source>
</evidence>
<proteinExistence type="inferred from homology"/>
<feature type="transmembrane region" description="Helical" evidence="12">
    <location>
        <begin position="121"/>
        <end position="142"/>
    </location>
</feature>
<feature type="transmembrane region" description="Helical" evidence="12">
    <location>
        <begin position="29"/>
        <end position="46"/>
    </location>
</feature>
<evidence type="ECO:0000256" key="8">
    <source>
        <dbReference type="ARBA" id="ARBA00022989"/>
    </source>
</evidence>
<evidence type="ECO:0000256" key="3">
    <source>
        <dbReference type="ARBA" id="ARBA00010323"/>
    </source>
</evidence>
<feature type="transmembrane region" description="Helical" evidence="12">
    <location>
        <begin position="505"/>
        <end position="530"/>
    </location>
</feature>
<gene>
    <name evidence="13" type="ORF">A8135_13735</name>
</gene>
<dbReference type="Pfam" id="PF03062">
    <property type="entry name" value="MBOAT"/>
    <property type="match status" value="1"/>
</dbReference>
<feature type="transmembrane region" description="Helical" evidence="12">
    <location>
        <begin position="52"/>
        <end position="72"/>
    </location>
</feature>
<feature type="transmembrane region" description="Helical" evidence="12">
    <location>
        <begin position="253"/>
        <end position="271"/>
    </location>
</feature>
<feature type="transmembrane region" description="Helical" evidence="12">
    <location>
        <begin position="194"/>
        <end position="212"/>
    </location>
</feature>
<dbReference type="PANTHER" id="PTHR13285">
    <property type="entry name" value="ACYLTRANSFERASE"/>
    <property type="match status" value="1"/>
</dbReference>
<feature type="transmembrane region" description="Helical" evidence="12">
    <location>
        <begin position="6"/>
        <end position="24"/>
    </location>
</feature>
<feature type="transmembrane region" description="Helical" evidence="12">
    <location>
        <begin position="154"/>
        <end position="174"/>
    </location>
</feature>
<dbReference type="EC" id="2.3.1.-" evidence="11"/>
<evidence type="ECO:0000256" key="7">
    <source>
        <dbReference type="ARBA" id="ARBA00022841"/>
    </source>
</evidence>
<dbReference type="PANTHER" id="PTHR13285:SF23">
    <property type="entry name" value="TEICHOIC ACID D-ALANYLTRANSFERASE"/>
    <property type="match status" value="1"/>
</dbReference>
<reference evidence="13 14" key="1">
    <citation type="submission" date="2016-05" db="EMBL/GenBank/DDBJ databases">
        <authorList>
            <person name="Prochazka B."/>
            <person name="Indra A."/>
            <person name="Hasenberger P."/>
            <person name="Blaschitz M."/>
            <person name="Wagner L."/>
            <person name="Wewalka G."/>
            <person name="Sorschag S."/>
            <person name="Schmid D."/>
            <person name="Ruppitsch W."/>
        </authorList>
    </citation>
    <scope>NUCLEOTIDE SEQUENCE [LARGE SCALE GENOMIC DNA]</scope>
    <source>
        <strain evidence="13 14">974010_12</strain>
    </source>
</reference>
<accession>A0ABX2XSG2</accession>
<evidence type="ECO:0000256" key="11">
    <source>
        <dbReference type="PIRNR" id="PIRNR016636"/>
    </source>
</evidence>
<feature type="transmembrane region" description="Helical" evidence="12">
    <location>
        <begin position="84"/>
        <end position="101"/>
    </location>
</feature>
<evidence type="ECO:0000256" key="4">
    <source>
        <dbReference type="ARBA" id="ARBA00022475"/>
    </source>
</evidence>
<dbReference type="PIRSF" id="PIRSF016636">
    <property type="entry name" value="AlgI_DltB"/>
    <property type="match status" value="1"/>
</dbReference>
<organism evidence="13 14">
    <name type="scientific">Legionella jamestowniensis</name>
    <dbReference type="NCBI Taxonomy" id="455"/>
    <lineage>
        <taxon>Bacteria</taxon>
        <taxon>Pseudomonadati</taxon>
        <taxon>Pseudomonadota</taxon>
        <taxon>Gammaproteobacteria</taxon>
        <taxon>Legionellales</taxon>
        <taxon>Legionellaceae</taxon>
        <taxon>Legionella</taxon>
    </lineage>
</organism>
<comment type="subcellular location">
    <subcellularLocation>
        <location evidence="11">Cell inner membrane</location>
    </subcellularLocation>
    <subcellularLocation>
        <location evidence="1">Cell membrane</location>
        <topology evidence="1">Multi-pass membrane protein</topology>
    </subcellularLocation>
</comment>
<dbReference type="EMBL" id="LYOZ01000030">
    <property type="protein sequence ID" value="OCH97554.1"/>
    <property type="molecule type" value="Genomic_DNA"/>
</dbReference>
<dbReference type="InterPro" id="IPR004299">
    <property type="entry name" value="MBOAT_fam"/>
</dbReference>
<dbReference type="InterPro" id="IPR024194">
    <property type="entry name" value="Ac/AlaTfrase_AlgI/DltB"/>
</dbReference>
<sequence length="532" mass="61164">MLFNSYSFILLFLPIVFFAFFSLGRKSSILAAVWLTIASLIFYGLWNWRFVGLLIVSVSLNYFLGLFIANRIKQDNQKSRKEAKYLLCLALTLNLSTLVYFKYFNFLCSSSNYFFNTTLPYFNIILPIGISFFTFTQIAFLVDVYKGQTSEYNFIHYLLFITYFPHLIAGPVLHHKQIIPQFMNPNTYTLNTENVAVGLTLFIFGLVKKVLIADSLSTYVIPIFNAANQGVPIAFVEAWIGSLSYTFQIYFDFSGYSDMAIGLSLLFNIRLPMNFNSPYKATSIIDFWRRWHISLSTFLRDYLYIPLGGNKKGTTRRFTNLLITMLLGGLWHGAGWTFVIWGGLHGLYLIINHFWKALTNLLSLSNESQVTTIISRGLTFLAVIVAWVFFRAESFSSAVSILSGMIGLNGISLPRNLHLELLPYIKIIPVKLTFSYWMPACKLPVIHILSLILLSCLLVWFFPNTRELLKQYKPTWEDIVSVKLTALQQKKNGYSGLLTYELNPWTALIMGMIFSYCLLHLTTFSEFIYFQF</sequence>
<dbReference type="PIRSF" id="PIRSF500217">
    <property type="entry name" value="AlgI"/>
    <property type="match status" value="1"/>
</dbReference>
<feature type="transmembrane region" description="Helical" evidence="12">
    <location>
        <begin position="219"/>
        <end position="241"/>
    </location>
</feature>
<comment type="caution">
    <text evidence="13">The sequence shown here is derived from an EMBL/GenBank/DDBJ whole genome shotgun (WGS) entry which is preliminary data.</text>
</comment>
<protein>
    <recommendedName>
        <fullName evidence="11">Probable alginate O-acetylase</fullName>
        <ecNumber evidence="11">2.3.1.-</ecNumber>
    </recommendedName>
</protein>
<evidence type="ECO:0000256" key="5">
    <source>
        <dbReference type="ARBA" id="ARBA00022679"/>
    </source>
</evidence>
<feature type="transmembrane region" description="Helical" evidence="12">
    <location>
        <begin position="321"/>
        <end position="350"/>
    </location>
</feature>
<evidence type="ECO:0000256" key="9">
    <source>
        <dbReference type="ARBA" id="ARBA00023136"/>
    </source>
</evidence>
<comment type="similarity">
    <text evidence="3 11">Belongs to the membrane-bound acyltransferase family.</text>
</comment>
<keyword evidence="4 11" id="KW-1003">Cell membrane</keyword>
<evidence type="ECO:0000313" key="13">
    <source>
        <dbReference type="EMBL" id="OCH97554.1"/>
    </source>
</evidence>
<dbReference type="InterPro" id="IPR051085">
    <property type="entry name" value="MB_O-acyltransferase"/>
</dbReference>
<keyword evidence="5 11" id="KW-0808">Transferase</keyword>
<feature type="transmembrane region" description="Helical" evidence="12">
    <location>
        <begin position="370"/>
        <end position="390"/>
    </location>
</feature>
<keyword evidence="8 12" id="KW-1133">Transmembrane helix</keyword>
<dbReference type="RefSeq" id="WP_065620942.1">
    <property type="nucleotide sequence ID" value="NZ_LYOZ01000030.1"/>
</dbReference>
<keyword evidence="7 11" id="KW-0016">Alginate biosynthesis</keyword>
<evidence type="ECO:0000256" key="12">
    <source>
        <dbReference type="SAM" id="Phobius"/>
    </source>
</evidence>
<dbReference type="Proteomes" id="UP000093336">
    <property type="component" value="Unassembled WGS sequence"/>
</dbReference>
<evidence type="ECO:0000256" key="2">
    <source>
        <dbReference type="ARBA" id="ARBA00005182"/>
    </source>
</evidence>
<keyword evidence="9 11" id="KW-0472">Membrane</keyword>